<dbReference type="SUPFAM" id="SSF50129">
    <property type="entry name" value="GroES-like"/>
    <property type="match status" value="1"/>
</dbReference>
<evidence type="ECO:0000259" key="3">
    <source>
        <dbReference type="SMART" id="SM00829"/>
    </source>
</evidence>
<keyword evidence="2" id="KW-0560">Oxidoreductase</keyword>
<dbReference type="Pfam" id="PF13602">
    <property type="entry name" value="ADH_zinc_N_2"/>
    <property type="match status" value="1"/>
</dbReference>
<evidence type="ECO:0000256" key="1">
    <source>
        <dbReference type="ARBA" id="ARBA00022857"/>
    </source>
</evidence>
<name>A0ABQ1RIY7_9MICO</name>
<dbReference type="SMART" id="SM00829">
    <property type="entry name" value="PKS_ER"/>
    <property type="match status" value="1"/>
</dbReference>
<dbReference type="PANTHER" id="PTHR48106">
    <property type="entry name" value="QUINONE OXIDOREDUCTASE PIG3-RELATED"/>
    <property type="match status" value="1"/>
</dbReference>
<keyword evidence="5" id="KW-1185">Reference proteome</keyword>
<evidence type="ECO:0000256" key="2">
    <source>
        <dbReference type="ARBA" id="ARBA00023002"/>
    </source>
</evidence>
<dbReference type="Proteomes" id="UP000629365">
    <property type="component" value="Unassembled WGS sequence"/>
</dbReference>
<dbReference type="InterPro" id="IPR013154">
    <property type="entry name" value="ADH-like_N"/>
</dbReference>
<dbReference type="InterPro" id="IPR036291">
    <property type="entry name" value="NAD(P)-bd_dom_sf"/>
</dbReference>
<protein>
    <submittedName>
        <fullName evidence="4">Oxidoreductase</fullName>
    </submittedName>
</protein>
<dbReference type="Pfam" id="PF08240">
    <property type="entry name" value="ADH_N"/>
    <property type="match status" value="1"/>
</dbReference>
<dbReference type="Gene3D" id="3.40.50.720">
    <property type="entry name" value="NAD(P)-binding Rossmann-like Domain"/>
    <property type="match status" value="1"/>
</dbReference>
<dbReference type="Gene3D" id="3.90.180.10">
    <property type="entry name" value="Medium-chain alcohol dehydrogenases, catalytic domain"/>
    <property type="match status" value="1"/>
</dbReference>
<proteinExistence type="predicted"/>
<accession>A0ABQ1RIY7</accession>
<evidence type="ECO:0000313" key="5">
    <source>
        <dbReference type="Proteomes" id="UP000629365"/>
    </source>
</evidence>
<keyword evidence="1" id="KW-0521">NADP</keyword>
<comment type="caution">
    <text evidence="4">The sequence shown here is derived from an EMBL/GenBank/DDBJ whole genome shotgun (WGS) entry which is preliminary data.</text>
</comment>
<reference evidence="5" key="1">
    <citation type="journal article" date="2019" name="Int. J. Syst. Evol. Microbiol.">
        <title>The Global Catalogue of Microorganisms (GCM) 10K type strain sequencing project: providing services to taxonomists for standard genome sequencing and annotation.</title>
        <authorList>
            <consortium name="The Broad Institute Genomics Platform"/>
            <consortium name="The Broad Institute Genome Sequencing Center for Infectious Disease"/>
            <person name="Wu L."/>
            <person name="Ma J."/>
        </authorList>
    </citation>
    <scope>NUCLEOTIDE SEQUENCE [LARGE SCALE GENOMIC DNA]</scope>
    <source>
        <strain evidence="5">CCM 7640</strain>
    </source>
</reference>
<dbReference type="EMBL" id="BMCM01000001">
    <property type="protein sequence ID" value="GGD68552.1"/>
    <property type="molecule type" value="Genomic_DNA"/>
</dbReference>
<dbReference type="SUPFAM" id="SSF51735">
    <property type="entry name" value="NAD(P)-binding Rossmann-fold domains"/>
    <property type="match status" value="1"/>
</dbReference>
<evidence type="ECO:0000313" key="4">
    <source>
        <dbReference type="EMBL" id="GGD68552.1"/>
    </source>
</evidence>
<dbReference type="RefSeq" id="WP_188435395.1">
    <property type="nucleotide sequence ID" value="NZ_BMCM01000001.1"/>
</dbReference>
<sequence length="326" mass="33945">MRAVVQREFGGPQVLVVEEVGRPDPAEGQVRIRVAAAGVHAVDTNIRQGDGPPSMPRPSLPMTPGREVAGTVDAVGPDVDASFIGAQVVAHVGFLNGGYAEYALAPVVALHTVPDGVTFPQAVASIGTGRTAQYVLEEARVQSTDVLIIPGSSGGLGSQLVQLALSMGAAVVALYGGEAKRAVVEGLASDSERFFALDATDESWPSQMAALLGEREPSLLIDGVGGVTGRAAFEALGRGGRVVIIGWSSGEVLRIDTDDIVDRSLTVTVPLGRPLPQLRELEARALAAVADGRVHPPVDEYALERAADAHAAIEQRRQRGKVVLIP</sequence>
<dbReference type="InterPro" id="IPR020843">
    <property type="entry name" value="ER"/>
</dbReference>
<dbReference type="InterPro" id="IPR011032">
    <property type="entry name" value="GroES-like_sf"/>
</dbReference>
<organism evidence="4 5">
    <name type="scientific">Microbacterium murale</name>
    <dbReference type="NCBI Taxonomy" id="1081040"/>
    <lineage>
        <taxon>Bacteria</taxon>
        <taxon>Bacillati</taxon>
        <taxon>Actinomycetota</taxon>
        <taxon>Actinomycetes</taxon>
        <taxon>Micrococcales</taxon>
        <taxon>Microbacteriaceae</taxon>
        <taxon>Microbacterium</taxon>
    </lineage>
</organism>
<feature type="domain" description="Enoyl reductase (ER)" evidence="3">
    <location>
        <begin position="10"/>
        <end position="324"/>
    </location>
</feature>
<gene>
    <name evidence="4" type="ORF">GCM10007269_09590</name>
</gene>